<organism evidence="2 3">
    <name type="scientific">Lithohypha guttulata</name>
    <dbReference type="NCBI Taxonomy" id="1690604"/>
    <lineage>
        <taxon>Eukaryota</taxon>
        <taxon>Fungi</taxon>
        <taxon>Dikarya</taxon>
        <taxon>Ascomycota</taxon>
        <taxon>Pezizomycotina</taxon>
        <taxon>Eurotiomycetes</taxon>
        <taxon>Chaetothyriomycetidae</taxon>
        <taxon>Chaetothyriales</taxon>
        <taxon>Trichomeriaceae</taxon>
        <taxon>Lithohypha</taxon>
    </lineage>
</organism>
<reference evidence="2 3" key="1">
    <citation type="submission" date="2023-08" db="EMBL/GenBank/DDBJ databases">
        <title>Black Yeasts Isolated from many extreme environments.</title>
        <authorList>
            <person name="Coleine C."/>
            <person name="Stajich J.E."/>
            <person name="Selbmann L."/>
        </authorList>
    </citation>
    <scope>NUCLEOTIDE SEQUENCE [LARGE SCALE GENOMIC DNA]</scope>
    <source>
        <strain evidence="2 3">CCFEE 5910</strain>
    </source>
</reference>
<proteinExistence type="predicted"/>
<keyword evidence="3" id="KW-1185">Reference proteome</keyword>
<dbReference type="AlphaFoldDB" id="A0AAN7Y7S9"/>
<dbReference type="Proteomes" id="UP001309876">
    <property type="component" value="Unassembled WGS sequence"/>
</dbReference>
<sequence>MICISSIKSYQHRASNSIIFSQQDDVFTAQQSFFYAIANHWRKRVARNFSKRLSTKTMDEERWSDLAFSLGIAARQGQRQSAATQKLAQKMSKRKQITAAQTYDCIKPFVESLISACPKLSQQNRCTYNGDAVPTDDAFKNTINRLPCPKPAISVGYSRHAFSIAQDELQNGIIAGPSGEPYDLSHLSQPIPGHFWPFFVVEISDHSMAAARQASAISAATCNNALSLVAGAAFDGNSNRPYSPSMFDHKFAMSFSLSIHGEVASLGVHKAEAHAPHVATQIATYNLSGAGEVAALADRIYGIFVWAHYNRLAEIMATIDQLERRVHGQPAGLNSSPSSYDFDPHCLKTLKLQPSTRPDRAKVVFKAGLPSWLSR</sequence>
<evidence type="ECO:0000313" key="3">
    <source>
        <dbReference type="Proteomes" id="UP001309876"/>
    </source>
</evidence>
<dbReference type="Pfam" id="PF25545">
    <property type="entry name" value="DUF7924"/>
    <property type="match status" value="1"/>
</dbReference>
<name>A0AAN7Y7S9_9EURO</name>
<protein>
    <recommendedName>
        <fullName evidence="1">DUF7924 domain-containing protein</fullName>
    </recommendedName>
</protein>
<evidence type="ECO:0000313" key="2">
    <source>
        <dbReference type="EMBL" id="KAK5088318.1"/>
    </source>
</evidence>
<evidence type="ECO:0000259" key="1">
    <source>
        <dbReference type="Pfam" id="PF25545"/>
    </source>
</evidence>
<dbReference type="EMBL" id="JAVRRJ010000002">
    <property type="protein sequence ID" value="KAK5088318.1"/>
    <property type="molecule type" value="Genomic_DNA"/>
</dbReference>
<accession>A0AAN7Y7S9</accession>
<comment type="caution">
    <text evidence="2">The sequence shown here is derived from an EMBL/GenBank/DDBJ whole genome shotgun (WGS) entry which is preliminary data.</text>
</comment>
<dbReference type="InterPro" id="IPR057684">
    <property type="entry name" value="DUF7924"/>
</dbReference>
<gene>
    <name evidence="2" type="ORF">LTR05_002535</name>
</gene>
<feature type="domain" description="DUF7924" evidence="1">
    <location>
        <begin position="130"/>
        <end position="289"/>
    </location>
</feature>